<dbReference type="KEGG" id="ssl:SS1G_12003"/>
<dbReference type="EMBL" id="CP017825">
    <property type="protein sequence ID" value="APA14213.1"/>
    <property type="molecule type" value="Genomic_DNA"/>
</dbReference>
<organism evidence="3 4">
    <name type="scientific">Sclerotinia sclerotiorum (strain ATCC 18683 / 1980 / Ss-1)</name>
    <name type="common">White mold</name>
    <name type="synonym">Whetzelinia sclerotiorum</name>
    <dbReference type="NCBI Taxonomy" id="665079"/>
    <lineage>
        <taxon>Eukaryota</taxon>
        <taxon>Fungi</taxon>
        <taxon>Dikarya</taxon>
        <taxon>Ascomycota</taxon>
        <taxon>Pezizomycotina</taxon>
        <taxon>Leotiomycetes</taxon>
        <taxon>Helotiales</taxon>
        <taxon>Sclerotiniaceae</taxon>
        <taxon>Sclerotinia</taxon>
    </lineage>
</organism>
<protein>
    <recommendedName>
        <fullName evidence="5">DUF676 domain-containing protein</fullName>
    </recommendedName>
</protein>
<name>A0A1D9QHY2_SCLS1</name>
<evidence type="ECO:0000256" key="1">
    <source>
        <dbReference type="SAM" id="MobiDB-lite"/>
    </source>
</evidence>
<feature type="transmembrane region" description="Helical" evidence="2">
    <location>
        <begin position="69"/>
        <end position="90"/>
    </location>
</feature>
<dbReference type="Proteomes" id="UP000177798">
    <property type="component" value="Chromosome 12"/>
</dbReference>
<keyword evidence="2" id="KW-1133">Transmembrane helix</keyword>
<dbReference type="OrthoDB" id="202545at2759"/>
<evidence type="ECO:0000313" key="4">
    <source>
        <dbReference type="Proteomes" id="UP000177798"/>
    </source>
</evidence>
<feature type="compositionally biased region" description="Low complexity" evidence="1">
    <location>
        <begin position="278"/>
        <end position="292"/>
    </location>
</feature>
<accession>A0A1D9QHY2</accession>
<evidence type="ECO:0000313" key="3">
    <source>
        <dbReference type="EMBL" id="APA14213.1"/>
    </source>
</evidence>
<dbReference type="SUPFAM" id="SSF53474">
    <property type="entry name" value="alpha/beta-Hydrolases"/>
    <property type="match status" value="1"/>
</dbReference>
<gene>
    <name evidence="3" type="ORF">sscle_12g089830</name>
</gene>
<feature type="transmembrane region" description="Helical" evidence="2">
    <location>
        <begin position="26"/>
        <end position="45"/>
    </location>
</feature>
<dbReference type="OMA" id="FACRFGV"/>
<sequence length="460" mass="52443">MVNFYPSQIGSIFVTPLSYTTSPFKLFLGDLWLVLINLGYLLNVFRPRTPALSNDLCELSFTWMNYRDLTLHAFLIVLQLLFLLSIPIWILMPVWAVFAGFTAFWLFNYSICYILNGPRSARTYRSACEHAQGRTQHAKERWLYLNGVCTGRHWLKGSVNRLAITFGRPVMGIHNRTNGLIFDLIECVIQRSFDYATTDIRIAYRILKGDLYNTSVERVILICHSQGGIEASIMIDRLLAEIPQDLVRKLEVYTFGNAANHFNNPHLRREYQRAALAKPASPAAGSNNPADPLTNQEMNGKSIPHIEHHAHTFEIVSRIGILHFAKIQNDDNFAARYMGRIFEVEATGHMFVQHYLDTMFPLDPRWRERLLDISQGSGKGPDGDTQPGLAVKDAGFMKRMVEREGRVAPGNKLGREGWEVSITDPEGIEYGLVGGMTRVRVKNLSRLRLYLNGRIPEERR</sequence>
<dbReference type="VEuPathDB" id="FungiDB:sscle_12g089830"/>
<dbReference type="PANTHER" id="PTHR42044:SF1">
    <property type="entry name" value="DUF676 DOMAIN-CONTAINING PROTEIN"/>
    <property type="match status" value="1"/>
</dbReference>
<dbReference type="RefSeq" id="XP_001586974.1">
    <property type="nucleotide sequence ID" value="XM_001586924.1"/>
</dbReference>
<feature type="region of interest" description="Disordered" evidence="1">
    <location>
        <begin position="278"/>
        <end position="297"/>
    </location>
</feature>
<keyword evidence="2" id="KW-0472">Membrane</keyword>
<proteinExistence type="predicted"/>
<keyword evidence="2" id="KW-0812">Transmembrane</keyword>
<dbReference type="InterPro" id="IPR029058">
    <property type="entry name" value="AB_hydrolase_fold"/>
</dbReference>
<reference evidence="4" key="1">
    <citation type="journal article" date="2017" name="Genome Biol. Evol.">
        <title>The complete genome sequence of the phytopathogenic fungus Sclerotinia sclerotiorum reveals insights into the genome architecture of broad host range pathogens.</title>
        <authorList>
            <person name="Derbyshire M."/>
            <person name="Denton-Giles M."/>
            <person name="Hegedus D."/>
            <person name="Seifbarghy S."/>
            <person name="Rollins J."/>
            <person name="van Kan J."/>
            <person name="Seidl M.F."/>
            <person name="Faino L."/>
            <person name="Mbengue M."/>
            <person name="Navaud O."/>
            <person name="Raffaele S."/>
            <person name="Hammond-Kosack K."/>
            <person name="Heard S."/>
            <person name="Oliver R."/>
        </authorList>
    </citation>
    <scope>NUCLEOTIDE SEQUENCE [LARGE SCALE GENOMIC DNA]</scope>
    <source>
        <strain evidence="4">ATCC 18683 / 1980 / Ss-1</strain>
    </source>
</reference>
<evidence type="ECO:0008006" key="5">
    <source>
        <dbReference type="Google" id="ProtNLM"/>
    </source>
</evidence>
<feature type="transmembrane region" description="Helical" evidence="2">
    <location>
        <begin position="96"/>
        <end position="115"/>
    </location>
</feature>
<dbReference type="AlphaFoldDB" id="A0A1D9QHY2"/>
<dbReference type="PANTHER" id="PTHR42044">
    <property type="entry name" value="DUF676 DOMAIN-CONTAINING PROTEIN-RELATED"/>
    <property type="match status" value="1"/>
</dbReference>
<evidence type="ECO:0000256" key="2">
    <source>
        <dbReference type="SAM" id="Phobius"/>
    </source>
</evidence>